<dbReference type="AlphaFoldDB" id="A0A6G1BXM9"/>
<name>A0A6G1BXM9_9ORYZ</name>
<dbReference type="EMBL" id="SPHZ02000011">
    <property type="protein sequence ID" value="KAF0892457.1"/>
    <property type="molecule type" value="Genomic_DNA"/>
</dbReference>
<protein>
    <submittedName>
        <fullName evidence="2">Uncharacterized protein</fullName>
    </submittedName>
</protein>
<evidence type="ECO:0000313" key="2">
    <source>
        <dbReference type="EMBL" id="KAF0892457.1"/>
    </source>
</evidence>
<organism evidence="2 3">
    <name type="scientific">Oryza meyeriana var. granulata</name>
    <dbReference type="NCBI Taxonomy" id="110450"/>
    <lineage>
        <taxon>Eukaryota</taxon>
        <taxon>Viridiplantae</taxon>
        <taxon>Streptophyta</taxon>
        <taxon>Embryophyta</taxon>
        <taxon>Tracheophyta</taxon>
        <taxon>Spermatophyta</taxon>
        <taxon>Magnoliopsida</taxon>
        <taxon>Liliopsida</taxon>
        <taxon>Poales</taxon>
        <taxon>Poaceae</taxon>
        <taxon>BOP clade</taxon>
        <taxon>Oryzoideae</taxon>
        <taxon>Oryzeae</taxon>
        <taxon>Oryzinae</taxon>
        <taxon>Oryza</taxon>
        <taxon>Oryza meyeriana</taxon>
    </lineage>
</organism>
<keyword evidence="3" id="KW-1185">Reference proteome</keyword>
<dbReference type="Proteomes" id="UP000479710">
    <property type="component" value="Unassembled WGS sequence"/>
</dbReference>
<comment type="caution">
    <text evidence="2">The sequence shown here is derived from an EMBL/GenBank/DDBJ whole genome shotgun (WGS) entry which is preliminary data.</text>
</comment>
<evidence type="ECO:0000313" key="3">
    <source>
        <dbReference type="Proteomes" id="UP000479710"/>
    </source>
</evidence>
<feature type="compositionally biased region" description="Low complexity" evidence="1">
    <location>
        <begin position="1"/>
        <end position="21"/>
    </location>
</feature>
<accession>A0A6G1BXM9</accession>
<evidence type="ECO:0000256" key="1">
    <source>
        <dbReference type="SAM" id="MobiDB-lite"/>
    </source>
</evidence>
<feature type="region of interest" description="Disordered" evidence="1">
    <location>
        <begin position="1"/>
        <end position="51"/>
    </location>
</feature>
<proteinExistence type="predicted"/>
<feature type="compositionally biased region" description="Low complexity" evidence="1">
    <location>
        <begin position="28"/>
        <end position="50"/>
    </location>
</feature>
<sequence length="192" mass="19518">MSSPPLSLHPVPSTAAASSPSCRRRRSASSPAAAPAPAQASSIASAAAHPEAPPPTCSAPVAAVCHLPPPASLSLCPGPSPVSTFAPDAVAAAILPRSASSPKAGPTKLPPLHQASRRSLLPSAVFMPAVAGDVLAPAAMLCQPLRRPCSAGCRRPCLQLLCRAPPWMTQLNSAYLLIVAAMWAPASFTLYR</sequence>
<gene>
    <name evidence="2" type="ORF">E2562_016744</name>
</gene>
<reference evidence="2 3" key="1">
    <citation type="submission" date="2019-11" db="EMBL/GenBank/DDBJ databases">
        <title>Whole genome sequence of Oryza granulata.</title>
        <authorList>
            <person name="Li W."/>
        </authorList>
    </citation>
    <scope>NUCLEOTIDE SEQUENCE [LARGE SCALE GENOMIC DNA]</scope>
    <source>
        <strain evidence="3">cv. Menghai</strain>
        <tissue evidence="2">Leaf</tissue>
    </source>
</reference>